<feature type="signal peptide" evidence="2">
    <location>
        <begin position="1"/>
        <end position="24"/>
    </location>
</feature>
<feature type="region of interest" description="Disordered" evidence="1">
    <location>
        <begin position="32"/>
        <end position="69"/>
    </location>
</feature>
<dbReference type="AlphaFoldDB" id="A0A518HCB4"/>
<sequence precursor="true">MPFASSFRRASALALAVASLFVVAGCSGGGDEPAPVPNITVNPLAAPPPGGAETNAGPGSSAATDSTLN</sequence>
<protein>
    <submittedName>
        <fullName evidence="3">Uncharacterized protein</fullName>
    </submittedName>
</protein>
<organism evidence="3 4">
    <name type="scientific">Tautonia plasticadhaerens</name>
    <dbReference type="NCBI Taxonomy" id="2527974"/>
    <lineage>
        <taxon>Bacteria</taxon>
        <taxon>Pseudomonadati</taxon>
        <taxon>Planctomycetota</taxon>
        <taxon>Planctomycetia</taxon>
        <taxon>Isosphaerales</taxon>
        <taxon>Isosphaeraceae</taxon>
        <taxon>Tautonia</taxon>
    </lineage>
</organism>
<keyword evidence="2" id="KW-0732">Signal</keyword>
<evidence type="ECO:0000313" key="4">
    <source>
        <dbReference type="Proteomes" id="UP000317835"/>
    </source>
</evidence>
<accession>A0A518HCB4</accession>
<keyword evidence="4" id="KW-1185">Reference proteome</keyword>
<gene>
    <name evidence="3" type="ORF">ElP_64570</name>
</gene>
<proteinExistence type="predicted"/>
<feature type="chain" id="PRO_5022076504" evidence="2">
    <location>
        <begin position="25"/>
        <end position="69"/>
    </location>
</feature>
<dbReference type="KEGG" id="tpla:ElP_64570"/>
<evidence type="ECO:0000313" key="3">
    <source>
        <dbReference type="EMBL" id="QDV38502.1"/>
    </source>
</evidence>
<evidence type="ECO:0000256" key="1">
    <source>
        <dbReference type="SAM" id="MobiDB-lite"/>
    </source>
</evidence>
<reference evidence="3 4" key="1">
    <citation type="submission" date="2019-02" db="EMBL/GenBank/DDBJ databases">
        <title>Deep-cultivation of Planctomycetes and their phenomic and genomic characterization uncovers novel biology.</title>
        <authorList>
            <person name="Wiegand S."/>
            <person name="Jogler M."/>
            <person name="Boedeker C."/>
            <person name="Pinto D."/>
            <person name="Vollmers J."/>
            <person name="Rivas-Marin E."/>
            <person name="Kohn T."/>
            <person name="Peeters S.H."/>
            <person name="Heuer A."/>
            <person name="Rast P."/>
            <person name="Oberbeckmann S."/>
            <person name="Bunk B."/>
            <person name="Jeske O."/>
            <person name="Meyerdierks A."/>
            <person name="Storesund J.E."/>
            <person name="Kallscheuer N."/>
            <person name="Luecker S."/>
            <person name="Lage O.M."/>
            <person name="Pohl T."/>
            <person name="Merkel B.J."/>
            <person name="Hornburger P."/>
            <person name="Mueller R.-W."/>
            <person name="Bruemmer F."/>
            <person name="Labrenz M."/>
            <person name="Spormann A.M."/>
            <person name="Op den Camp H."/>
            <person name="Overmann J."/>
            <person name="Amann R."/>
            <person name="Jetten M.S.M."/>
            <person name="Mascher T."/>
            <person name="Medema M.H."/>
            <person name="Devos D.P."/>
            <person name="Kaster A.-K."/>
            <person name="Ovreas L."/>
            <person name="Rohde M."/>
            <person name="Galperin M.Y."/>
            <person name="Jogler C."/>
        </authorList>
    </citation>
    <scope>NUCLEOTIDE SEQUENCE [LARGE SCALE GENOMIC DNA]</scope>
    <source>
        <strain evidence="3 4">ElP</strain>
    </source>
</reference>
<name>A0A518HCB4_9BACT</name>
<feature type="compositionally biased region" description="Polar residues" evidence="1">
    <location>
        <begin position="57"/>
        <end position="69"/>
    </location>
</feature>
<dbReference type="EMBL" id="CP036426">
    <property type="protein sequence ID" value="QDV38502.1"/>
    <property type="molecule type" value="Genomic_DNA"/>
</dbReference>
<evidence type="ECO:0000256" key="2">
    <source>
        <dbReference type="SAM" id="SignalP"/>
    </source>
</evidence>
<dbReference type="Proteomes" id="UP000317835">
    <property type="component" value="Chromosome"/>
</dbReference>